<dbReference type="SMART" id="SM00028">
    <property type="entry name" value="TPR"/>
    <property type="match status" value="5"/>
</dbReference>
<dbReference type="Gene3D" id="1.25.40.10">
    <property type="entry name" value="Tetratricopeptide repeat domain"/>
    <property type="match status" value="3"/>
</dbReference>
<feature type="domain" description="CHAT" evidence="2">
    <location>
        <begin position="680"/>
        <end position="946"/>
    </location>
</feature>
<dbReference type="EMBL" id="CP053540">
    <property type="protein sequence ID" value="WOB43630.1"/>
    <property type="molecule type" value="Genomic_DNA"/>
</dbReference>
<dbReference type="AlphaFoldDB" id="A0AA97BA08"/>
<dbReference type="SUPFAM" id="SSF48452">
    <property type="entry name" value="TPR-like"/>
    <property type="match status" value="2"/>
</dbReference>
<evidence type="ECO:0000313" key="3">
    <source>
        <dbReference type="EMBL" id="WOB43630.1"/>
    </source>
</evidence>
<dbReference type="InterPro" id="IPR024983">
    <property type="entry name" value="CHAT_dom"/>
</dbReference>
<name>A0AA97BA08_9CYAN</name>
<evidence type="ECO:0000256" key="1">
    <source>
        <dbReference type="SAM" id="MobiDB-lite"/>
    </source>
</evidence>
<sequence length="948" mass="104104">MLALGLAHSATATLPAASSPSPEIHAAPATSQPETLRTRHWSGFPAQPPSTFPLRSSFFPLRSSFFALRSSFFPPPSSPDPPHSARSLYEAGRYREAIAQLEALLDQLRQPGADPSLGEQTRLQIGLTLANLSLAHQQLGEWATAERHIAEAVQLLNSLPARTATVQRAQAQALTILGRLQFARGQADAALESWERATALFQQVGDLAAIDTQMNQAQALQSLGLYRRAIAQLAAINQQLAAAPDSLTKAQVLRTLGDAQRVAGDLDAARHALEQSRRIAAALHAQSPTPATQEAIAAVTLSLANLGRARAIAALGQAGMTPTEAIQRLKTPLSDNRARRAYEQRQQRIATTFLQQTEAVLGLYDEAAQVSPSAELRLQAALNHLSLLVETAQWEQARSRYPDLQQQLDPLPPSRPTLFNQIELAQGLTAISQASGGNPGLEAIARRLSRTVQQARELDDLRAESLALGSLGHLYEQTGQWREAQTLTQQALNLAQQIAAADIAYRWQWQLGRLLLVQGDKTGAIAAYSQSVQSLQAIRGDLVAINRDVQFSFRESVEPVYRQLVDLLLDPQNPTPDLERLVQARDVIEGLQVAELDNFFREACLDTQFQLDRVVDLSTLPAAVLYTIVLPDRIEVILKQPQQPLRRYTTPVAQETVERVSEDLLRELRDRAYPSPEGLALSQQVYDWLIRPIADQLTENQTLVFVLDGALRNVPMAALHDGRQYLIEHYSVALAPGLQLPDPRPLQQRQFRALMAGLTEARDNFPALPNVEKELAEIQKTLPSRVLINTSFTQQNFQNSLSAAPASIVHVATHGEFSSNAADTFILAWDSRVNVKDLSSLLQVQELDSPEPIELLVLSACRTAEGDRRATLGLAGVAVRAGARSTIASLWSVDDEAGADLMIEFYHQLTRSPISKAEALRQAQLSLLRANYDAPRFWASYVLLGNWL</sequence>
<dbReference type="KEGG" id="tog:HNI00_11060"/>
<protein>
    <submittedName>
        <fullName evidence="3">CHAT domain-containing protein</fullName>
    </submittedName>
</protein>
<feature type="region of interest" description="Disordered" evidence="1">
    <location>
        <begin position="14"/>
        <end position="44"/>
    </location>
</feature>
<dbReference type="PANTHER" id="PTHR10098">
    <property type="entry name" value="RAPSYN-RELATED"/>
    <property type="match status" value="1"/>
</dbReference>
<accession>A0AA97BA08</accession>
<dbReference type="InterPro" id="IPR019734">
    <property type="entry name" value="TPR_rpt"/>
</dbReference>
<dbReference type="Pfam" id="PF12770">
    <property type="entry name" value="CHAT"/>
    <property type="match status" value="1"/>
</dbReference>
<evidence type="ECO:0000259" key="2">
    <source>
        <dbReference type="Pfam" id="PF12770"/>
    </source>
</evidence>
<dbReference type="InterPro" id="IPR011990">
    <property type="entry name" value="TPR-like_helical_dom_sf"/>
</dbReference>
<organism evidence="3">
    <name type="scientific">Thermoleptolyngbya oregonensis NK1-22</name>
    <dbReference type="NCBI Taxonomy" id="2547457"/>
    <lineage>
        <taxon>Bacteria</taxon>
        <taxon>Bacillati</taxon>
        <taxon>Cyanobacteriota</taxon>
        <taxon>Cyanophyceae</taxon>
        <taxon>Oculatellales</taxon>
        <taxon>Oculatellaceae</taxon>
        <taxon>Thermoleptolyngbya</taxon>
    </lineage>
</organism>
<reference evidence="3" key="1">
    <citation type="submission" date="2020-05" db="EMBL/GenBank/DDBJ databases">
        <authorList>
            <person name="Zhu T."/>
            <person name="Keshari N."/>
            <person name="Lu X."/>
        </authorList>
    </citation>
    <scope>NUCLEOTIDE SEQUENCE</scope>
    <source>
        <strain evidence="3">NK1-22</strain>
    </source>
</reference>
<proteinExistence type="predicted"/>
<gene>
    <name evidence="3" type="ORF">HNI00_11060</name>
</gene>
<dbReference type="PANTHER" id="PTHR10098:SF112">
    <property type="entry name" value="SLR0380 PROTEIN"/>
    <property type="match status" value="1"/>
</dbReference>
<dbReference type="RefSeq" id="WP_316793275.1">
    <property type="nucleotide sequence ID" value="NZ_CP053540.1"/>
</dbReference>